<organism evidence="1 2">
    <name type="scientific">Aspergillus cristatus</name>
    <name type="common">Chinese Fuzhuan brick tea-fermentation fungus</name>
    <name type="synonym">Eurotium cristatum</name>
    <dbReference type="NCBI Taxonomy" id="573508"/>
    <lineage>
        <taxon>Eukaryota</taxon>
        <taxon>Fungi</taxon>
        <taxon>Dikarya</taxon>
        <taxon>Ascomycota</taxon>
        <taxon>Pezizomycotina</taxon>
        <taxon>Eurotiomycetes</taxon>
        <taxon>Eurotiomycetidae</taxon>
        <taxon>Eurotiales</taxon>
        <taxon>Aspergillaceae</taxon>
        <taxon>Aspergillus</taxon>
        <taxon>Aspergillus subgen. Aspergillus</taxon>
    </lineage>
</organism>
<name>A0A1E3B1J9_ASPCR</name>
<reference evidence="1 2" key="1">
    <citation type="journal article" date="2016" name="BMC Genomics">
        <title>Comparative genomic and transcriptomic analyses of the Fuzhuan brick tea-fermentation fungus Aspergillus cristatus.</title>
        <authorList>
            <person name="Ge Y."/>
            <person name="Wang Y."/>
            <person name="Liu Y."/>
            <person name="Tan Y."/>
            <person name="Ren X."/>
            <person name="Zhang X."/>
            <person name="Hyde K.D."/>
            <person name="Liu Y."/>
            <person name="Liu Z."/>
        </authorList>
    </citation>
    <scope>NUCLEOTIDE SEQUENCE [LARGE SCALE GENOMIC DNA]</scope>
    <source>
        <strain evidence="1 2">GZAAS20.1005</strain>
    </source>
</reference>
<proteinExistence type="predicted"/>
<protein>
    <submittedName>
        <fullName evidence="1">Uncharacterized protein</fullName>
    </submittedName>
</protein>
<comment type="caution">
    <text evidence="1">The sequence shown here is derived from an EMBL/GenBank/DDBJ whole genome shotgun (WGS) entry which is preliminary data.</text>
</comment>
<gene>
    <name evidence="1" type="ORF">SI65_09824</name>
</gene>
<keyword evidence="2" id="KW-1185">Reference proteome</keyword>
<dbReference type="EMBL" id="JXNT01000021">
    <property type="protein sequence ID" value="ODM14830.1"/>
    <property type="molecule type" value="Genomic_DNA"/>
</dbReference>
<evidence type="ECO:0000313" key="2">
    <source>
        <dbReference type="Proteomes" id="UP000094569"/>
    </source>
</evidence>
<dbReference type="OrthoDB" id="4191831at2759"/>
<dbReference type="Proteomes" id="UP000094569">
    <property type="component" value="Unassembled WGS sequence"/>
</dbReference>
<dbReference type="VEuPathDB" id="FungiDB:SI65_09824"/>
<sequence length="212" mass="24706">MNWTWKYTVPLRKLLLLFRTFFKRPGLVSSVQNLSLLSSTLSWICPTRNIIWRRESARFKDVVDKATYIIQCAQFDDAEDWKEALEGADLYAFAAVFIAQLPNIKSLCLDYSFVWLGGYPERMVTHALHSPGLALPAFKSLQLIDYWRNVPSMEEWVQDSNMDIPDEFPGSNKNDQFDGWFHLSSLQHLGIWLLNISRLKDMKKRETNLGRL</sequence>
<dbReference type="AlphaFoldDB" id="A0A1E3B1J9"/>
<accession>A0A1E3B1J9</accession>
<evidence type="ECO:0000313" key="1">
    <source>
        <dbReference type="EMBL" id="ODM14830.1"/>
    </source>
</evidence>